<dbReference type="InterPro" id="IPR050398">
    <property type="entry name" value="HssS/ArlS-like"/>
</dbReference>
<reference evidence="18" key="1">
    <citation type="journal article" date="2019" name="Int. J. Syst. Evol. Microbiol.">
        <title>The Global Catalogue of Microorganisms (GCM) 10K type strain sequencing project: providing services to taxonomists for standard genome sequencing and annotation.</title>
        <authorList>
            <consortium name="The Broad Institute Genomics Platform"/>
            <consortium name="The Broad Institute Genome Sequencing Center for Infectious Disease"/>
            <person name="Wu L."/>
            <person name="Ma J."/>
        </authorList>
    </citation>
    <scope>NUCLEOTIDE SEQUENCE [LARGE SCALE GENOMIC DNA]</scope>
    <source>
        <strain evidence="18">CCUG 59189</strain>
    </source>
</reference>
<keyword evidence="18" id="KW-1185">Reference proteome</keyword>
<evidence type="ECO:0000256" key="7">
    <source>
        <dbReference type="ARBA" id="ARBA00022692"/>
    </source>
</evidence>
<keyword evidence="11 14" id="KW-1133">Transmembrane helix</keyword>
<evidence type="ECO:0000256" key="4">
    <source>
        <dbReference type="ARBA" id="ARBA00022475"/>
    </source>
</evidence>
<dbReference type="SMART" id="SM00388">
    <property type="entry name" value="HisKA"/>
    <property type="match status" value="1"/>
</dbReference>
<evidence type="ECO:0000313" key="18">
    <source>
        <dbReference type="Proteomes" id="UP001597262"/>
    </source>
</evidence>
<dbReference type="InterPro" id="IPR005467">
    <property type="entry name" value="His_kinase_dom"/>
</dbReference>
<dbReference type="Proteomes" id="UP001597262">
    <property type="component" value="Unassembled WGS sequence"/>
</dbReference>
<comment type="caution">
    <text evidence="17">The sequence shown here is derived from an EMBL/GenBank/DDBJ whole genome shotgun (WGS) entry which is preliminary data.</text>
</comment>
<keyword evidence="12" id="KW-0902">Two-component regulatory system</keyword>
<evidence type="ECO:0000256" key="9">
    <source>
        <dbReference type="ARBA" id="ARBA00022777"/>
    </source>
</evidence>
<dbReference type="SUPFAM" id="SSF47384">
    <property type="entry name" value="Homodimeric domain of signal transducing histidine kinase"/>
    <property type="match status" value="1"/>
</dbReference>
<dbReference type="InterPro" id="IPR003594">
    <property type="entry name" value="HATPase_dom"/>
</dbReference>
<evidence type="ECO:0000256" key="3">
    <source>
        <dbReference type="ARBA" id="ARBA00012438"/>
    </source>
</evidence>
<accession>A0ABW3RTL2</accession>
<evidence type="ECO:0000256" key="14">
    <source>
        <dbReference type="SAM" id="Phobius"/>
    </source>
</evidence>
<protein>
    <recommendedName>
        <fullName evidence="3">histidine kinase</fullName>
        <ecNumber evidence="3">2.7.13.3</ecNumber>
    </recommendedName>
</protein>
<evidence type="ECO:0000256" key="12">
    <source>
        <dbReference type="ARBA" id="ARBA00023012"/>
    </source>
</evidence>
<keyword evidence="7 14" id="KW-0812">Transmembrane</keyword>
<keyword evidence="13 14" id="KW-0472">Membrane</keyword>
<gene>
    <name evidence="17" type="ORF">ACFQ3W_02940</name>
</gene>
<dbReference type="Gene3D" id="3.30.565.10">
    <property type="entry name" value="Histidine kinase-like ATPase, C-terminal domain"/>
    <property type="match status" value="1"/>
</dbReference>
<evidence type="ECO:0000256" key="13">
    <source>
        <dbReference type="ARBA" id="ARBA00023136"/>
    </source>
</evidence>
<dbReference type="CDD" id="cd06225">
    <property type="entry name" value="HAMP"/>
    <property type="match status" value="1"/>
</dbReference>
<sequence length="465" mass="53107">MKLKPIYKFKNSLLTRYVLINVLALIFIPILIPISYIASWGVSYMIHPHEPYTKTLPYGTGTDVENRWHKEALSLRNAKPEAIDNKLRELKRKYADASLYWVDSSGTTHLQLPKQTDLPTKWSLEDTIAFMKNRSNSDPFTVVAFIGGNEKMRQGFMVLELPRRFLNRTAHDGPDDGRFFGVIIALLLGFFILLSYLFFRDIRKRLLRLEYGMTLTQKDGMPAPIQAGRPDEIGRLEQAFNRMVYQLESSKKREHQEEELRKNLISHLSHDLRTPLTVLASHLYSLREEPLSEHGKQSLTLMETKITDLSVLMDHLLSYNLLSSGRYAVNLEKKDVLRIVRQSAAAWYPVWEKAGISPDIDLPDDEPLYWQIDEQGLRRVLDNLFQNLVRHAGSGGYVGITLEPWRNVTALVISDHGPGMEVASQASGAGLGLQIVDLLLREMHLIRETESSSAGTRMYIFPAAF</sequence>
<dbReference type="Pfam" id="PF00512">
    <property type="entry name" value="HisKA"/>
    <property type="match status" value="1"/>
</dbReference>
<dbReference type="EMBL" id="JBHTLM010000002">
    <property type="protein sequence ID" value="MFD1175256.1"/>
    <property type="molecule type" value="Genomic_DNA"/>
</dbReference>
<dbReference type="PROSITE" id="PS50109">
    <property type="entry name" value="HIS_KIN"/>
    <property type="match status" value="1"/>
</dbReference>
<evidence type="ECO:0000259" key="16">
    <source>
        <dbReference type="PROSITE" id="PS50885"/>
    </source>
</evidence>
<dbReference type="Pfam" id="PF02518">
    <property type="entry name" value="HATPase_c"/>
    <property type="match status" value="1"/>
</dbReference>
<keyword evidence="9" id="KW-0418">Kinase</keyword>
<dbReference type="PROSITE" id="PS50885">
    <property type="entry name" value="HAMP"/>
    <property type="match status" value="1"/>
</dbReference>
<evidence type="ECO:0000256" key="5">
    <source>
        <dbReference type="ARBA" id="ARBA00022553"/>
    </source>
</evidence>
<dbReference type="InterPro" id="IPR003661">
    <property type="entry name" value="HisK_dim/P_dom"/>
</dbReference>
<evidence type="ECO:0000256" key="10">
    <source>
        <dbReference type="ARBA" id="ARBA00022840"/>
    </source>
</evidence>
<dbReference type="SUPFAM" id="SSF55874">
    <property type="entry name" value="ATPase domain of HSP90 chaperone/DNA topoisomerase II/histidine kinase"/>
    <property type="match status" value="1"/>
</dbReference>
<dbReference type="PANTHER" id="PTHR45528">
    <property type="entry name" value="SENSOR HISTIDINE KINASE CPXA"/>
    <property type="match status" value="1"/>
</dbReference>
<comment type="catalytic activity">
    <reaction evidence="1">
        <text>ATP + protein L-histidine = ADP + protein N-phospho-L-histidine.</text>
        <dbReference type="EC" id="2.7.13.3"/>
    </reaction>
</comment>
<feature type="transmembrane region" description="Helical" evidence="14">
    <location>
        <begin position="20"/>
        <end position="46"/>
    </location>
</feature>
<dbReference type="SMART" id="SM00304">
    <property type="entry name" value="HAMP"/>
    <property type="match status" value="1"/>
</dbReference>
<name>A0ABW3RTL2_9BACL</name>
<dbReference type="InterPro" id="IPR036097">
    <property type="entry name" value="HisK_dim/P_sf"/>
</dbReference>
<comment type="subcellular location">
    <subcellularLocation>
        <location evidence="2">Cell membrane</location>
        <topology evidence="2">Multi-pass membrane protein</topology>
    </subcellularLocation>
</comment>
<evidence type="ECO:0000256" key="1">
    <source>
        <dbReference type="ARBA" id="ARBA00000085"/>
    </source>
</evidence>
<feature type="domain" description="HAMP" evidence="16">
    <location>
        <begin position="200"/>
        <end position="252"/>
    </location>
</feature>
<evidence type="ECO:0000256" key="8">
    <source>
        <dbReference type="ARBA" id="ARBA00022741"/>
    </source>
</evidence>
<dbReference type="SMART" id="SM00387">
    <property type="entry name" value="HATPase_c"/>
    <property type="match status" value="1"/>
</dbReference>
<dbReference type="InterPro" id="IPR003660">
    <property type="entry name" value="HAMP_dom"/>
</dbReference>
<dbReference type="GO" id="GO:0005524">
    <property type="term" value="F:ATP binding"/>
    <property type="evidence" value="ECO:0007669"/>
    <property type="project" value="UniProtKB-KW"/>
</dbReference>
<feature type="transmembrane region" description="Helical" evidence="14">
    <location>
        <begin position="179"/>
        <end position="199"/>
    </location>
</feature>
<dbReference type="RefSeq" id="WP_379316453.1">
    <property type="nucleotide sequence ID" value="NZ_JBHTLM010000002.1"/>
</dbReference>
<keyword evidence="10 17" id="KW-0067">ATP-binding</keyword>
<dbReference type="Gene3D" id="1.10.287.130">
    <property type="match status" value="1"/>
</dbReference>
<keyword evidence="4" id="KW-1003">Cell membrane</keyword>
<evidence type="ECO:0000256" key="6">
    <source>
        <dbReference type="ARBA" id="ARBA00022679"/>
    </source>
</evidence>
<keyword evidence="8" id="KW-0547">Nucleotide-binding</keyword>
<evidence type="ECO:0000256" key="2">
    <source>
        <dbReference type="ARBA" id="ARBA00004651"/>
    </source>
</evidence>
<dbReference type="Gene3D" id="6.10.340.10">
    <property type="match status" value="1"/>
</dbReference>
<dbReference type="PANTHER" id="PTHR45528:SF1">
    <property type="entry name" value="SENSOR HISTIDINE KINASE CPXA"/>
    <property type="match status" value="1"/>
</dbReference>
<evidence type="ECO:0000256" key="11">
    <source>
        <dbReference type="ARBA" id="ARBA00022989"/>
    </source>
</evidence>
<keyword evidence="6" id="KW-0808">Transferase</keyword>
<organism evidence="17 18">
    <name type="scientific">Paenibacillus puldeungensis</name>
    <dbReference type="NCBI Taxonomy" id="696536"/>
    <lineage>
        <taxon>Bacteria</taxon>
        <taxon>Bacillati</taxon>
        <taxon>Bacillota</taxon>
        <taxon>Bacilli</taxon>
        <taxon>Bacillales</taxon>
        <taxon>Paenibacillaceae</taxon>
        <taxon>Paenibacillus</taxon>
    </lineage>
</organism>
<evidence type="ECO:0000313" key="17">
    <source>
        <dbReference type="EMBL" id="MFD1175256.1"/>
    </source>
</evidence>
<feature type="domain" description="Histidine kinase" evidence="15">
    <location>
        <begin position="267"/>
        <end position="465"/>
    </location>
</feature>
<evidence type="ECO:0000259" key="15">
    <source>
        <dbReference type="PROSITE" id="PS50109"/>
    </source>
</evidence>
<keyword evidence="5" id="KW-0597">Phosphoprotein</keyword>
<dbReference type="InterPro" id="IPR036890">
    <property type="entry name" value="HATPase_C_sf"/>
</dbReference>
<dbReference type="EC" id="2.7.13.3" evidence="3"/>
<proteinExistence type="predicted"/>
<dbReference type="CDD" id="cd00082">
    <property type="entry name" value="HisKA"/>
    <property type="match status" value="1"/>
</dbReference>